<dbReference type="GO" id="GO:0008821">
    <property type="term" value="F:crossover junction DNA endonuclease activity"/>
    <property type="evidence" value="ECO:0007669"/>
    <property type="project" value="TreeGrafter"/>
</dbReference>
<dbReference type="STRING" id="147828.A0A4S2LIJ0"/>
<evidence type="ECO:0000256" key="13">
    <source>
        <dbReference type="SAM" id="MobiDB-lite"/>
    </source>
</evidence>
<dbReference type="GO" id="GO:0000712">
    <property type="term" value="P:resolution of meiotic recombination intermediates"/>
    <property type="evidence" value="ECO:0007669"/>
    <property type="project" value="TreeGrafter"/>
</dbReference>
<dbReference type="GO" id="GO:0005634">
    <property type="term" value="C:nucleus"/>
    <property type="evidence" value="ECO:0007669"/>
    <property type="project" value="UniProtKB-SubCell"/>
</dbReference>
<evidence type="ECO:0000313" key="14">
    <source>
        <dbReference type="EMBL" id="TGZ63320.1"/>
    </source>
</evidence>
<dbReference type="GO" id="GO:0046872">
    <property type="term" value="F:metal ion binding"/>
    <property type="evidence" value="ECO:0007669"/>
    <property type="project" value="UniProtKB-KW"/>
</dbReference>
<dbReference type="Gene3D" id="3.40.50.10130">
    <property type="match status" value="1"/>
</dbReference>
<proteinExistence type="predicted"/>
<evidence type="ECO:0000256" key="5">
    <source>
        <dbReference type="ARBA" id="ARBA00022759"/>
    </source>
</evidence>
<evidence type="ECO:0000313" key="15">
    <source>
        <dbReference type="Proteomes" id="UP000308267"/>
    </source>
</evidence>
<dbReference type="GO" id="GO:0048476">
    <property type="term" value="C:Holliday junction resolvase complex"/>
    <property type="evidence" value="ECO:0007669"/>
    <property type="project" value="InterPro"/>
</dbReference>
<evidence type="ECO:0000256" key="3">
    <source>
        <dbReference type="ARBA" id="ARBA00022722"/>
    </source>
</evidence>
<dbReference type="InterPro" id="IPR033310">
    <property type="entry name" value="Mms4/EME1/EME2"/>
</dbReference>
<reference evidence="14 15" key="1">
    <citation type="journal article" date="2019" name="BMC Genomics">
        <title>New insights from Opisthorchis felineus genome: update on genomics of the epidemiologically important liver flukes.</title>
        <authorList>
            <person name="Ershov N.I."/>
            <person name="Mordvinov V.A."/>
            <person name="Prokhortchouk E.B."/>
            <person name="Pakharukova M.Y."/>
            <person name="Gunbin K.V."/>
            <person name="Ustyantsev K."/>
            <person name="Genaev M.A."/>
            <person name="Blinov A.G."/>
            <person name="Mazur A."/>
            <person name="Boulygina E."/>
            <person name="Tsygankova S."/>
            <person name="Khrameeva E."/>
            <person name="Chekanov N."/>
            <person name="Fan G."/>
            <person name="Xiao A."/>
            <person name="Zhang H."/>
            <person name="Xu X."/>
            <person name="Yang H."/>
            <person name="Solovyev V."/>
            <person name="Lee S.M."/>
            <person name="Liu X."/>
            <person name="Afonnikov D.A."/>
            <person name="Skryabin K.G."/>
        </authorList>
    </citation>
    <scope>NUCLEOTIDE SEQUENCE [LARGE SCALE GENOMIC DNA]</scope>
    <source>
        <strain evidence="14">AK-0245</strain>
        <tissue evidence="14">Whole organism</tissue>
    </source>
</reference>
<evidence type="ECO:0000256" key="10">
    <source>
        <dbReference type="ARBA" id="ARBA00023204"/>
    </source>
</evidence>
<keyword evidence="9" id="KW-0233">DNA recombination</keyword>
<evidence type="ECO:0000256" key="12">
    <source>
        <dbReference type="ARBA" id="ARBA00023254"/>
    </source>
</evidence>
<dbReference type="GO" id="GO:0006302">
    <property type="term" value="P:double-strand break repair"/>
    <property type="evidence" value="ECO:0007669"/>
    <property type="project" value="TreeGrafter"/>
</dbReference>
<dbReference type="Proteomes" id="UP000308267">
    <property type="component" value="Unassembled WGS sequence"/>
</dbReference>
<keyword evidence="5" id="KW-0255">Endonuclease</keyword>
<keyword evidence="10" id="KW-0234">DNA repair</keyword>
<keyword evidence="6" id="KW-0227">DNA damage</keyword>
<comment type="caution">
    <text evidence="14">The sequence shown here is derived from an EMBL/GenBank/DDBJ whole genome shotgun (WGS) entry which is preliminary data.</text>
</comment>
<keyword evidence="3" id="KW-0540">Nuclease</keyword>
<feature type="region of interest" description="Disordered" evidence="13">
    <location>
        <begin position="1"/>
        <end position="21"/>
    </location>
</feature>
<evidence type="ECO:0000256" key="11">
    <source>
        <dbReference type="ARBA" id="ARBA00023242"/>
    </source>
</evidence>
<dbReference type="OrthoDB" id="343092at2759"/>
<dbReference type="InterPro" id="IPR042530">
    <property type="entry name" value="EME1/EME2_C"/>
</dbReference>
<dbReference type="PANTHER" id="PTHR21077:SF5">
    <property type="entry name" value="CROSSOVER JUNCTION ENDONUCLEASE MMS4"/>
    <property type="match status" value="1"/>
</dbReference>
<dbReference type="GO" id="GO:0031573">
    <property type="term" value="P:mitotic intra-S DNA damage checkpoint signaling"/>
    <property type="evidence" value="ECO:0007669"/>
    <property type="project" value="TreeGrafter"/>
</dbReference>
<accession>A0A4S2LIJ0</accession>
<dbReference type="GO" id="GO:0031297">
    <property type="term" value="P:replication fork processing"/>
    <property type="evidence" value="ECO:0007669"/>
    <property type="project" value="TreeGrafter"/>
</dbReference>
<evidence type="ECO:0000256" key="1">
    <source>
        <dbReference type="ARBA" id="ARBA00001946"/>
    </source>
</evidence>
<keyword evidence="15" id="KW-1185">Reference proteome</keyword>
<keyword evidence="4" id="KW-0479">Metal-binding</keyword>
<dbReference type="AlphaFoldDB" id="A0A4S2LIJ0"/>
<evidence type="ECO:0000256" key="8">
    <source>
        <dbReference type="ARBA" id="ARBA00022842"/>
    </source>
</evidence>
<dbReference type="PANTHER" id="PTHR21077">
    <property type="entry name" value="EME1 PROTEIN"/>
    <property type="match status" value="1"/>
</dbReference>
<keyword evidence="12" id="KW-0469">Meiosis</keyword>
<evidence type="ECO:0000256" key="2">
    <source>
        <dbReference type="ARBA" id="ARBA00004123"/>
    </source>
</evidence>
<gene>
    <name evidence="14" type="ORF">CRM22_006986</name>
</gene>
<evidence type="ECO:0000256" key="4">
    <source>
        <dbReference type="ARBA" id="ARBA00022723"/>
    </source>
</evidence>
<organism evidence="14 15">
    <name type="scientific">Opisthorchis felineus</name>
    <dbReference type="NCBI Taxonomy" id="147828"/>
    <lineage>
        <taxon>Eukaryota</taxon>
        <taxon>Metazoa</taxon>
        <taxon>Spiralia</taxon>
        <taxon>Lophotrochozoa</taxon>
        <taxon>Platyhelminthes</taxon>
        <taxon>Trematoda</taxon>
        <taxon>Digenea</taxon>
        <taxon>Opisthorchiida</taxon>
        <taxon>Opisthorchiata</taxon>
        <taxon>Opisthorchiidae</taxon>
        <taxon>Opisthorchis</taxon>
    </lineage>
</organism>
<evidence type="ECO:0008006" key="16">
    <source>
        <dbReference type="Google" id="ProtNLM"/>
    </source>
</evidence>
<sequence length="431" mass="47070">MTSNEHILSKQPIVPKRNKSNPTLLSKELKTANSFIHKLKNVKNALRLLTCEFDEQLLQLPGLLGALTTKLEAGWQSFSLGPGSTATDQLANDLTSQLPPLIRPLQPGQQGSTGSVPLSHSFTWTRLQPRLECSETPNGDGITENREFSLVLEPFIEPEVILLLTADQIKGLTKKTVNRNSTQTSTLTSFGTCIKQLNRPVTCILFTGAKLRTSEKKRTSGVGASTSLSINELCSDLQIRWGVRATRICSTVHDVALVLASYHRSIGERPFKEGRLSRDEGLTFLPDTVRKGLTGCASRGRGAGTAPNISGDDPDGTDSLAVHAWANRLWLAQLGQWRGLTGEVAHAIAQVYPTAFSFFQASQKDFEAVDATNSEGSQTNGKRRHPLEASLAELEIRRGAGILSSRRRLGPEFARRLVTHFTSEDPNQVIG</sequence>
<dbReference type="Gene3D" id="1.10.150.670">
    <property type="entry name" value="Crossover junction endonuclease EME1, DNA-binding domain"/>
    <property type="match status" value="1"/>
</dbReference>
<name>A0A4S2LIJ0_OPIFE</name>
<protein>
    <recommendedName>
        <fullName evidence="16">ERCC4 domain-containing protein</fullName>
    </recommendedName>
</protein>
<dbReference type="EMBL" id="SJOL01007224">
    <property type="protein sequence ID" value="TGZ63320.1"/>
    <property type="molecule type" value="Genomic_DNA"/>
</dbReference>
<keyword evidence="7" id="KW-0378">Hydrolase</keyword>
<evidence type="ECO:0000256" key="6">
    <source>
        <dbReference type="ARBA" id="ARBA00022763"/>
    </source>
</evidence>
<evidence type="ECO:0000256" key="7">
    <source>
        <dbReference type="ARBA" id="ARBA00022801"/>
    </source>
</evidence>
<keyword evidence="11" id="KW-0539">Nucleus</keyword>
<comment type="cofactor">
    <cofactor evidence="1">
        <name>Mg(2+)</name>
        <dbReference type="ChEBI" id="CHEBI:18420"/>
    </cofactor>
</comment>
<comment type="subcellular location">
    <subcellularLocation>
        <location evidence="2">Nucleus</location>
    </subcellularLocation>
</comment>
<evidence type="ECO:0000256" key="9">
    <source>
        <dbReference type="ARBA" id="ARBA00023172"/>
    </source>
</evidence>
<keyword evidence="8" id="KW-0460">Magnesium</keyword>